<dbReference type="PANTHER" id="PTHR36504">
    <property type="entry name" value="LIPOPOLYSACCHARIDE EXPORT SYSTEM PROTEIN LPTA"/>
    <property type="match status" value="1"/>
</dbReference>
<dbReference type="HAMAP" id="MF_01914">
    <property type="entry name" value="LPS_assembly_LptA"/>
    <property type="match status" value="1"/>
</dbReference>
<evidence type="ECO:0000256" key="1">
    <source>
        <dbReference type="ARBA" id="ARBA00022448"/>
    </source>
</evidence>
<evidence type="ECO:0000313" key="7">
    <source>
        <dbReference type="Proteomes" id="UP001564408"/>
    </source>
</evidence>
<feature type="chain" id="PRO_5044907707" description="Lipopolysaccharide export system protein LptA" evidence="4">
    <location>
        <begin position="34"/>
        <end position="171"/>
    </location>
</feature>
<keyword evidence="2 4" id="KW-0732">Signal</keyword>
<feature type="domain" description="Organic solvent tolerance-like N-terminal" evidence="5">
    <location>
        <begin position="38"/>
        <end position="148"/>
    </location>
</feature>
<comment type="caution">
    <text evidence="6">The sequence shown here is derived from an EMBL/GenBank/DDBJ whole genome shotgun (WGS) entry which is preliminary data.</text>
</comment>
<sequence length="171" mass="19054" precursor="true">MIQPGHDRRHLACALSLLLASWVGSAVPSPAGADDPIQIEADSVQFDDQLALSLYQGQVLVEQGRLRIEADRVEVQHRPDRRPERITAWGDPAILVQRAEGDAPEQRAEARQMTYDVTRDEISLIDRAVLYQGQDRFSSDRILFNRATSQIKAGTSANGTERVRIEITPTP</sequence>
<comment type="subunit">
    <text evidence="4">Component of the lipopolysaccharide transport and assembly complex.</text>
</comment>
<comment type="similarity">
    <text evidence="4">Belongs to the LptA family.</text>
</comment>
<proteinExistence type="inferred from homology"/>
<dbReference type="NCBIfam" id="TIGR03002">
    <property type="entry name" value="outer_YhbN_LptA"/>
    <property type="match status" value="1"/>
</dbReference>
<reference evidence="6 7" key="1">
    <citation type="submission" date="2024-05" db="EMBL/GenBank/DDBJ databases">
        <title>Genome Sequence and Characterization of the New Strain Purple Sulfur Bacterium of Genus Thioalkalicoccus.</title>
        <authorList>
            <person name="Bryantseva I.A."/>
            <person name="Kyndt J.A."/>
            <person name="Imhoff J.F."/>
        </authorList>
    </citation>
    <scope>NUCLEOTIDE SEQUENCE [LARGE SCALE GENOMIC DNA]</scope>
    <source>
        <strain evidence="6 7">Um2</strain>
    </source>
</reference>
<dbReference type="InterPro" id="IPR014340">
    <property type="entry name" value="LptA"/>
</dbReference>
<evidence type="ECO:0000313" key="6">
    <source>
        <dbReference type="EMBL" id="MEY6432795.1"/>
    </source>
</evidence>
<comment type="subcellular location">
    <subcellularLocation>
        <location evidence="4">Periplasm</location>
    </subcellularLocation>
</comment>
<gene>
    <name evidence="4 6" type="primary">lptA</name>
    <name evidence="6" type="ORF">ABC977_10290</name>
</gene>
<evidence type="ECO:0000259" key="5">
    <source>
        <dbReference type="Pfam" id="PF03968"/>
    </source>
</evidence>
<organism evidence="6 7">
    <name type="scientific">Thioalkalicoccus limnaeus</name>
    <dbReference type="NCBI Taxonomy" id="120681"/>
    <lineage>
        <taxon>Bacteria</taxon>
        <taxon>Pseudomonadati</taxon>
        <taxon>Pseudomonadota</taxon>
        <taxon>Gammaproteobacteria</taxon>
        <taxon>Chromatiales</taxon>
        <taxon>Chromatiaceae</taxon>
        <taxon>Thioalkalicoccus</taxon>
    </lineage>
</organism>
<dbReference type="PANTHER" id="PTHR36504:SF1">
    <property type="entry name" value="LIPOPOLYSACCHARIDE EXPORT SYSTEM PROTEIN LPTA"/>
    <property type="match status" value="1"/>
</dbReference>
<keyword evidence="3 4" id="KW-0574">Periplasm</keyword>
<dbReference type="Proteomes" id="UP001564408">
    <property type="component" value="Unassembled WGS sequence"/>
</dbReference>
<keyword evidence="1 4" id="KW-0813">Transport</keyword>
<dbReference type="InterPro" id="IPR005653">
    <property type="entry name" value="OstA-like_N"/>
</dbReference>
<evidence type="ECO:0000256" key="2">
    <source>
        <dbReference type="ARBA" id="ARBA00022729"/>
    </source>
</evidence>
<evidence type="ECO:0000256" key="3">
    <source>
        <dbReference type="ARBA" id="ARBA00022764"/>
    </source>
</evidence>
<dbReference type="Gene3D" id="2.60.450.10">
    <property type="entry name" value="Lipopolysaccharide (LPS) transport protein A like domain"/>
    <property type="match status" value="1"/>
</dbReference>
<name>A0ABV4BF36_9GAMM</name>
<feature type="signal peptide" evidence="4">
    <location>
        <begin position="1"/>
        <end position="33"/>
    </location>
</feature>
<dbReference type="Pfam" id="PF03968">
    <property type="entry name" value="LptD_N"/>
    <property type="match status" value="1"/>
</dbReference>
<protein>
    <recommendedName>
        <fullName evidence="4">Lipopolysaccharide export system protein LptA</fullName>
    </recommendedName>
</protein>
<accession>A0ABV4BF36</accession>
<evidence type="ECO:0000256" key="4">
    <source>
        <dbReference type="HAMAP-Rule" id="MF_01914"/>
    </source>
</evidence>
<dbReference type="RefSeq" id="WP_369667182.1">
    <property type="nucleotide sequence ID" value="NZ_JBDKXB010000012.1"/>
</dbReference>
<dbReference type="InterPro" id="IPR052037">
    <property type="entry name" value="LPS_export_LptA"/>
</dbReference>
<keyword evidence="7" id="KW-1185">Reference proteome</keyword>
<comment type="function">
    <text evidence="4">Involved in the assembly of lipopolysaccharide (LPS). Required for the translocation of LPS from the inner membrane to the outer membrane. May form a bridge between the inner membrane and the outer membrane, via interactions with LptC and LptD, thereby facilitating LPS transfer across the periplasm.</text>
</comment>
<dbReference type="EMBL" id="JBDKXB010000012">
    <property type="protein sequence ID" value="MEY6432795.1"/>
    <property type="molecule type" value="Genomic_DNA"/>
</dbReference>